<evidence type="ECO:0000313" key="3">
    <source>
        <dbReference type="EMBL" id="GFS33479.1"/>
    </source>
</evidence>
<evidence type="ECO:0000313" key="4">
    <source>
        <dbReference type="Proteomes" id="UP000585474"/>
    </source>
</evidence>
<evidence type="ECO:0000256" key="1">
    <source>
        <dbReference type="SAM" id="MobiDB-lite"/>
    </source>
</evidence>
<feature type="region of interest" description="Disordered" evidence="1">
    <location>
        <begin position="22"/>
        <end position="55"/>
    </location>
</feature>
<name>A0A7J0DEV6_9ERIC</name>
<dbReference type="Proteomes" id="UP000585474">
    <property type="component" value="Unassembled WGS sequence"/>
</dbReference>
<keyword evidence="2" id="KW-1133">Transmembrane helix</keyword>
<dbReference type="AlphaFoldDB" id="A0A7J0DEV6"/>
<evidence type="ECO:0000256" key="2">
    <source>
        <dbReference type="SAM" id="Phobius"/>
    </source>
</evidence>
<dbReference type="PANTHER" id="PTHR35297">
    <property type="entry name" value="PROTEIN, PUTATIVE-RELATED"/>
    <property type="match status" value="1"/>
</dbReference>
<dbReference type="EMBL" id="BJWL01000190">
    <property type="protein sequence ID" value="GFS33479.1"/>
    <property type="molecule type" value="Genomic_DNA"/>
</dbReference>
<gene>
    <name evidence="3" type="ORF">Acr_00g0028680</name>
</gene>
<keyword evidence="2" id="KW-0812">Transmembrane</keyword>
<reference evidence="4" key="1">
    <citation type="submission" date="2019-07" db="EMBL/GenBank/DDBJ databases">
        <title>De Novo Assembly of kiwifruit Actinidia rufa.</title>
        <authorList>
            <person name="Sugita-Konishi S."/>
            <person name="Sato K."/>
            <person name="Mori E."/>
            <person name="Abe Y."/>
            <person name="Kisaki G."/>
            <person name="Hamano K."/>
            <person name="Suezawa K."/>
            <person name="Otani M."/>
            <person name="Fukuda T."/>
            <person name="Manabe T."/>
            <person name="Gomi K."/>
            <person name="Tabuchi M."/>
            <person name="Akimitsu K."/>
            <person name="Kataoka I."/>
        </authorList>
    </citation>
    <scope>NUCLEOTIDE SEQUENCE [LARGE SCALE GENOMIC DNA]</scope>
    <source>
        <strain evidence="4">cv. Fuchu</strain>
    </source>
</reference>
<organism evidence="3 4">
    <name type="scientific">Actinidia rufa</name>
    <dbReference type="NCBI Taxonomy" id="165716"/>
    <lineage>
        <taxon>Eukaryota</taxon>
        <taxon>Viridiplantae</taxon>
        <taxon>Streptophyta</taxon>
        <taxon>Embryophyta</taxon>
        <taxon>Tracheophyta</taxon>
        <taxon>Spermatophyta</taxon>
        <taxon>Magnoliopsida</taxon>
        <taxon>eudicotyledons</taxon>
        <taxon>Gunneridae</taxon>
        <taxon>Pentapetalae</taxon>
        <taxon>asterids</taxon>
        <taxon>Ericales</taxon>
        <taxon>Actinidiaceae</taxon>
        <taxon>Actinidia</taxon>
    </lineage>
</organism>
<dbReference type="PANTHER" id="PTHR35297:SF2">
    <property type="entry name" value="PROTEIN, PUTATIVE-RELATED"/>
    <property type="match status" value="1"/>
</dbReference>
<accession>A0A7J0DEV6</accession>
<comment type="caution">
    <text evidence="3">The sequence shown here is derived from an EMBL/GenBank/DDBJ whole genome shotgun (WGS) entry which is preliminary data.</text>
</comment>
<keyword evidence="2" id="KW-0472">Membrane</keyword>
<keyword evidence="4" id="KW-1185">Reference proteome</keyword>
<dbReference type="OrthoDB" id="783427at2759"/>
<sequence>MAVSRLNGSKLHIHGVLGAKEEKLTREDQKRKDQASSLAAAAEDNYKSQKPHKSPLKPKKLIHLIPILTVPCFLVFYLSSHDPSQTDLAQFGGFHRLSMPIDSTETDDFGRFLDMMFWRFGA</sequence>
<feature type="compositionally biased region" description="Basic and acidic residues" evidence="1">
    <location>
        <begin position="22"/>
        <end position="34"/>
    </location>
</feature>
<protein>
    <submittedName>
        <fullName evidence="3">Uncharacterized protein</fullName>
    </submittedName>
</protein>
<proteinExistence type="predicted"/>
<feature type="transmembrane region" description="Helical" evidence="2">
    <location>
        <begin position="61"/>
        <end position="79"/>
    </location>
</feature>